<keyword evidence="2" id="KW-1133">Transmembrane helix</keyword>
<dbReference type="Proteomes" id="UP001328107">
    <property type="component" value="Unassembled WGS sequence"/>
</dbReference>
<gene>
    <name evidence="4" type="ORF">PMAYCL1PPCAC_06887</name>
</gene>
<feature type="non-terminal residue" evidence="4">
    <location>
        <position position="1"/>
    </location>
</feature>
<feature type="compositionally biased region" description="Basic and acidic residues" evidence="1">
    <location>
        <begin position="206"/>
        <end position="236"/>
    </location>
</feature>
<keyword evidence="3" id="KW-0732">Signal</keyword>
<reference evidence="5" key="1">
    <citation type="submission" date="2022-10" db="EMBL/GenBank/DDBJ databases">
        <title>Genome assembly of Pristionchus species.</title>
        <authorList>
            <person name="Yoshida K."/>
            <person name="Sommer R.J."/>
        </authorList>
    </citation>
    <scope>NUCLEOTIDE SEQUENCE [LARGE SCALE GENOMIC DNA]</scope>
    <source>
        <strain evidence="5">RS5460</strain>
    </source>
</reference>
<proteinExistence type="predicted"/>
<feature type="region of interest" description="Disordered" evidence="1">
    <location>
        <begin position="199"/>
        <end position="236"/>
    </location>
</feature>
<evidence type="ECO:0000313" key="4">
    <source>
        <dbReference type="EMBL" id="GMR36692.1"/>
    </source>
</evidence>
<keyword evidence="2" id="KW-0812">Transmembrane</keyword>
<feature type="chain" id="PRO_5043014307" evidence="3">
    <location>
        <begin position="17"/>
        <end position="236"/>
    </location>
</feature>
<protein>
    <submittedName>
        <fullName evidence="4">Uncharacterized protein</fullName>
    </submittedName>
</protein>
<accession>A0AAN5CB78</accession>
<evidence type="ECO:0000256" key="1">
    <source>
        <dbReference type="SAM" id="MobiDB-lite"/>
    </source>
</evidence>
<name>A0AAN5CB78_9BILA</name>
<organism evidence="4 5">
    <name type="scientific">Pristionchus mayeri</name>
    <dbReference type="NCBI Taxonomy" id="1317129"/>
    <lineage>
        <taxon>Eukaryota</taxon>
        <taxon>Metazoa</taxon>
        <taxon>Ecdysozoa</taxon>
        <taxon>Nematoda</taxon>
        <taxon>Chromadorea</taxon>
        <taxon>Rhabditida</taxon>
        <taxon>Rhabditina</taxon>
        <taxon>Diplogasteromorpha</taxon>
        <taxon>Diplogasteroidea</taxon>
        <taxon>Neodiplogasteridae</taxon>
        <taxon>Pristionchus</taxon>
    </lineage>
</organism>
<feature type="transmembrane region" description="Helical" evidence="2">
    <location>
        <begin position="137"/>
        <end position="161"/>
    </location>
</feature>
<keyword evidence="2" id="KW-0472">Membrane</keyword>
<comment type="caution">
    <text evidence="4">The sequence shown here is derived from an EMBL/GenBank/DDBJ whole genome shotgun (WGS) entry which is preliminary data.</text>
</comment>
<feature type="non-terminal residue" evidence="4">
    <location>
        <position position="236"/>
    </location>
</feature>
<evidence type="ECO:0000256" key="2">
    <source>
        <dbReference type="SAM" id="Phobius"/>
    </source>
</evidence>
<evidence type="ECO:0000313" key="5">
    <source>
        <dbReference type="Proteomes" id="UP001328107"/>
    </source>
</evidence>
<keyword evidence="5" id="KW-1185">Reference proteome</keyword>
<sequence length="236" mass="26582">NGLFSLFFFLFLPSLGIRILSSKDDLSKDCRICDVNSQCKVKQIFHTFAQFELARKNLLESAVFTCDDIKVNSNDSTCEFKDEYQTVLLTCSYSSMQRLKDALKKPGSKGIFSDAKKKEDKGGDEKEREVSAGDKKLHLAAILIFSLLSLFIVLLIVYVIVRRLLSTRKYRPNDVPVAIATAQVIHTVEEINSRVTAPISTPLEMKTAKDKDEDTNEEKSTDAKDKSDSGKKIEKR</sequence>
<dbReference type="EMBL" id="BTRK01000002">
    <property type="protein sequence ID" value="GMR36692.1"/>
    <property type="molecule type" value="Genomic_DNA"/>
</dbReference>
<feature type="signal peptide" evidence="3">
    <location>
        <begin position="1"/>
        <end position="16"/>
    </location>
</feature>
<dbReference type="AlphaFoldDB" id="A0AAN5CB78"/>
<evidence type="ECO:0000256" key="3">
    <source>
        <dbReference type="SAM" id="SignalP"/>
    </source>
</evidence>